<keyword evidence="9" id="KW-1185">Reference proteome</keyword>
<dbReference type="Pfam" id="PF14322">
    <property type="entry name" value="SusD-like_3"/>
    <property type="match status" value="1"/>
</dbReference>
<dbReference type="SUPFAM" id="SSF48452">
    <property type="entry name" value="TPR-like"/>
    <property type="match status" value="1"/>
</dbReference>
<feature type="domain" description="SusD-like N-terminal" evidence="7">
    <location>
        <begin position="63"/>
        <end position="263"/>
    </location>
</feature>
<evidence type="ECO:0000256" key="1">
    <source>
        <dbReference type="ARBA" id="ARBA00004442"/>
    </source>
</evidence>
<sequence>MKSSMTQATHNGLIFHPARFSRIAAADRDRLCGHKKSNYKHMKLHYRILMLLGLLISTSCQGFLDEKPTKSILVPESVPDFEALLDGYGTMNLTTILPFMFSDDYWTSKSNWQNFNSWQQRAYLWDLDPYLPDEAPLDYSIMYRKISYANVTLDKLNEDPDWLEEDKMRLKGKALFWRASAYFELAVLYLPMPSSTLDSDEFVIPMPSTADINAAQELKTSEEVFTEILNDLQEAILLLPIKTDYATQPSLYAGYGLLARISLYLGNYSDAATYAKLVLDGGFTLMDYQDLDFSQAYPSPLFNSETILFTFLAPQGSVSGENVAYVDSLFVKSFDSLDLRSKFLFENNMNSTSFKGSYTGNYELFTGVALDEIYLILAEAHVRLGDIEKAKNYLDILLASRIVDYAGNEDQQNYLKTVLEERRKTLLYRGQRWADLKRFSYHDGEQLTLRRYEGDELVIFEGKPENFQLKLSIRERNLLY</sequence>
<reference evidence="8 9" key="1">
    <citation type="submission" date="2017-05" db="EMBL/GenBank/DDBJ databases">
        <authorList>
            <person name="Varghese N."/>
            <person name="Submissions S."/>
        </authorList>
    </citation>
    <scope>NUCLEOTIDE SEQUENCE [LARGE SCALE GENOMIC DNA]</scope>
    <source>
        <strain evidence="8 9">DSM 15360</strain>
    </source>
</reference>
<dbReference type="Pfam" id="PF07980">
    <property type="entry name" value="SusD_RagB"/>
    <property type="match status" value="1"/>
</dbReference>
<evidence type="ECO:0000259" key="6">
    <source>
        <dbReference type="Pfam" id="PF07980"/>
    </source>
</evidence>
<gene>
    <name evidence="8" type="ORF">SAMN06265367_1039</name>
</gene>
<comment type="similarity">
    <text evidence="2">Belongs to the SusD family.</text>
</comment>
<keyword evidence="4" id="KW-0472">Membrane</keyword>
<evidence type="ECO:0000256" key="3">
    <source>
        <dbReference type="ARBA" id="ARBA00022729"/>
    </source>
</evidence>
<dbReference type="Proteomes" id="UP001157915">
    <property type="component" value="Unassembled WGS sequence"/>
</dbReference>
<name>A0ABY1NVN5_9BACT</name>
<evidence type="ECO:0000256" key="2">
    <source>
        <dbReference type="ARBA" id="ARBA00006275"/>
    </source>
</evidence>
<comment type="caution">
    <text evidence="8">The sequence shown here is derived from an EMBL/GenBank/DDBJ whole genome shotgun (WGS) entry which is preliminary data.</text>
</comment>
<evidence type="ECO:0000259" key="7">
    <source>
        <dbReference type="Pfam" id="PF14322"/>
    </source>
</evidence>
<keyword evidence="3" id="KW-0732">Signal</keyword>
<dbReference type="InterPro" id="IPR011990">
    <property type="entry name" value="TPR-like_helical_dom_sf"/>
</dbReference>
<evidence type="ECO:0000256" key="5">
    <source>
        <dbReference type="ARBA" id="ARBA00023237"/>
    </source>
</evidence>
<accession>A0ABY1NVN5</accession>
<dbReference type="EMBL" id="FXUA01000003">
    <property type="protein sequence ID" value="SMP19495.1"/>
    <property type="molecule type" value="Genomic_DNA"/>
</dbReference>
<dbReference type="Gene3D" id="1.25.40.390">
    <property type="match status" value="1"/>
</dbReference>
<keyword evidence="5" id="KW-0998">Cell outer membrane</keyword>
<organism evidence="8 9">
    <name type="scientific">Algoriphagus winogradskyi</name>
    <dbReference type="NCBI Taxonomy" id="237017"/>
    <lineage>
        <taxon>Bacteria</taxon>
        <taxon>Pseudomonadati</taxon>
        <taxon>Bacteroidota</taxon>
        <taxon>Cytophagia</taxon>
        <taxon>Cytophagales</taxon>
        <taxon>Cyclobacteriaceae</taxon>
        <taxon>Algoriphagus</taxon>
    </lineage>
</organism>
<proteinExistence type="inferred from homology"/>
<dbReference type="InterPro" id="IPR012944">
    <property type="entry name" value="SusD_RagB_dom"/>
</dbReference>
<protein>
    <submittedName>
        <fullName evidence="8">SusD family protein</fullName>
    </submittedName>
</protein>
<dbReference type="InterPro" id="IPR033985">
    <property type="entry name" value="SusD-like_N"/>
</dbReference>
<evidence type="ECO:0000313" key="9">
    <source>
        <dbReference type="Proteomes" id="UP001157915"/>
    </source>
</evidence>
<feature type="domain" description="RagB/SusD" evidence="6">
    <location>
        <begin position="372"/>
        <end position="450"/>
    </location>
</feature>
<evidence type="ECO:0000313" key="8">
    <source>
        <dbReference type="EMBL" id="SMP19495.1"/>
    </source>
</evidence>
<comment type="subcellular location">
    <subcellularLocation>
        <location evidence="1">Cell outer membrane</location>
    </subcellularLocation>
</comment>
<evidence type="ECO:0000256" key="4">
    <source>
        <dbReference type="ARBA" id="ARBA00023136"/>
    </source>
</evidence>